<dbReference type="AlphaFoldDB" id="A0AAD7K667"/>
<feature type="compositionally biased region" description="Polar residues" evidence="1">
    <location>
        <begin position="191"/>
        <end position="207"/>
    </location>
</feature>
<comment type="caution">
    <text evidence="2">The sequence shown here is derived from an EMBL/GenBank/DDBJ whole genome shotgun (WGS) entry which is preliminary data.</text>
</comment>
<dbReference type="EMBL" id="JARKIB010000009">
    <property type="protein sequence ID" value="KAJ7776457.1"/>
    <property type="molecule type" value="Genomic_DNA"/>
</dbReference>
<organism evidence="2 3">
    <name type="scientific">Mycena metata</name>
    <dbReference type="NCBI Taxonomy" id="1033252"/>
    <lineage>
        <taxon>Eukaryota</taxon>
        <taxon>Fungi</taxon>
        <taxon>Dikarya</taxon>
        <taxon>Basidiomycota</taxon>
        <taxon>Agaricomycotina</taxon>
        <taxon>Agaricomycetes</taxon>
        <taxon>Agaricomycetidae</taxon>
        <taxon>Agaricales</taxon>
        <taxon>Marasmiineae</taxon>
        <taxon>Mycenaceae</taxon>
        <taxon>Mycena</taxon>
    </lineage>
</organism>
<dbReference type="Pfam" id="PF09729">
    <property type="entry name" value="Gti1_Pac2"/>
    <property type="match status" value="1"/>
</dbReference>
<keyword evidence="3" id="KW-1185">Reference proteome</keyword>
<dbReference type="Proteomes" id="UP001215598">
    <property type="component" value="Unassembled WGS sequence"/>
</dbReference>
<dbReference type="PANTHER" id="PTHR28027">
    <property type="entry name" value="TRANSCRIPTIONAL REGULATOR MIT1"/>
    <property type="match status" value="1"/>
</dbReference>
<evidence type="ECO:0000313" key="2">
    <source>
        <dbReference type="EMBL" id="KAJ7776457.1"/>
    </source>
</evidence>
<accession>A0AAD7K667</accession>
<sequence length="307" mass="33790">MTSSGSQPTEGPFIGCVETTMNALRLIQAARQGVVYREIGDRPNSRGSHQLQTKAHGSFKPGGLIKKTITVTIEESHFHLIAYHTPADQRSGKFKKLATRFDIMSLPMDPRLFRSSSFRVPLEVETALDGTSHLIECDELSDVLQCTVESNERSMTEHPAAHLARHCAIHRNSSPSCARRQGETCLPSSPPTSSVYADRSGTGTSNPYPIPLEISSRQQESDAWYSHSDEFQETDSFLPYQLQEAHLISSRYTSLNVGAGSSVDHLQSSLGMPPVYDIPFSVRSSNSVESGPEADKYGHSLTRVQHS</sequence>
<feature type="region of interest" description="Disordered" evidence="1">
    <location>
        <begin position="178"/>
        <end position="212"/>
    </location>
</feature>
<gene>
    <name evidence="2" type="ORF">B0H16DRAFT_1712831</name>
</gene>
<dbReference type="InterPro" id="IPR018608">
    <property type="entry name" value="Gti1/Pac2"/>
</dbReference>
<dbReference type="GO" id="GO:0003677">
    <property type="term" value="F:DNA binding"/>
    <property type="evidence" value="ECO:0007669"/>
    <property type="project" value="TreeGrafter"/>
</dbReference>
<dbReference type="PANTHER" id="PTHR28027:SF2">
    <property type="entry name" value="TRANSCRIPTIONAL REGULATOR MIT1"/>
    <property type="match status" value="1"/>
</dbReference>
<reference evidence="2" key="1">
    <citation type="submission" date="2023-03" db="EMBL/GenBank/DDBJ databases">
        <title>Massive genome expansion in bonnet fungi (Mycena s.s.) driven by repeated elements and novel gene families across ecological guilds.</title>
        <authorList>
            <consortium name="Lawrence Berkeley National Laboratory"/>
            <person name="Harder C.B."/>
            <person name="Miyauchi S."/>
            <person name="Viragh M."/>
            <person name="Kuo A."/>
            <person name="Thoen E."/>
            <person name="Andreopoulos B."/>
            <person name="Lu D."/>
            <person name="Skrede I."/>
            <person name="Drula E."/>
            <person name="Henrissat B."/>
            <person name="Morin E."/>
            <person name="Kohler A."/>
            <person name="Barry K."/>
            <person name="LaButti K."/>
            <person name="Morin E."/>
            <person name="Salamov A."/>
            <person name="Lipzen A."/>
            <person name="Mereny Z."/>
            <person name="Hegedus B."/>
            <person name="Baldrian P."/>
            <person name="Stursova M."/>
            <person name="Weitz H."/>
            <person name="Taylor A."/>
            <person name="Grigoriev I.V."/>
            <person name="Nagy L.G."/>
            <person name="Martin F."/>
            <person name="Kauserud H."/>
        </authorList>
    </citation>
    <scope>NUCLEOTIDE SEQUENCE</scope>
    <source>
        <strain evidence="2">CBHHK182m</strain>
    </source>
</reference>
<protein>
    <submittedName>
        <fullName evidence="2">Uncharacterized protein</fullName>
    </submittedName>
</protein>
<evidence type="ECO:0000313" key="3">
    <source>
        <dbReference type="Proteomes" id="UP001215598"/>
    </source>
</evidence>
<proteinExistence type="predicted"/>
<feature type="region of interest" description="Disordered" evidence="1">
    <location>
        <begin position="284"/>
        <end position="307"/>
    </location>
</feature>
<evidence type="ECO:0000256" key="1">
    <source>
        <dbReference type="SAM" id="MobiDB-lite"/>
    </source>
</evidence>
<name>A0AAD7K667_9AGAR</name>